<sequence>MNKLNQFKDCKLLLSGDFKSLSNNLRCLYWHGYPLKSLPLNFHPEQLVELNMSYSRVEQLWKGLKMYQQLKFVKLSYSQHLIETPDFSGAPNLRRLILEGCTSLSKVHPSTGDLNKLVFLNLEGCENLKSFLRSICMESLQNSYSLGCSNSRSFQRSKGA</sequence>
<evidence type="ECO:0000313" key="3">
    <source>
        <dbReference type="EMBL" id="RVW45313.1"/>
    </source>
</evidence>
<dbReference type="InterPro" id="IPR044974">
    <property type="entry name" value="Disease_R_plants"/>
</dbReference>
<gene>
    <name evidence="3" type="primary">DSC1_6</name>
    <name evidence="3" type="ORF">CK203_092481</name>
</gene>
<accession>A0A438ECN1</accession>
<evidence type="ECO:0000256" key="2">
    <source>
        <dbReference type="ARBA" id="ARBA00022737"/>
    </source>
</evidence>
<dbReference type="Gene3D" id="3.80.10.10">
    <property type="entry name" value="Ribonuclease Inhibitor"/>
    <property type="match status" value="1"/>
</dbReference>
<dbReference type="Proteomes" id="UP000288805">
    <property type="component" value="Unassembled WGS sequence"/>
</dbReference>
<reference evidence="3 4" key="1">
    <citation type="journal article" date="2018" name="PLoS Genet.">
        <title>Population sequencing reveals clonal diversity and ancestral inbreeding in the grapevine cultivar Chardonnay.</title>
        <authorList>
            <person name="Roach M.J."/>
            <person name="Johnson D.L."/>
            <person name="Bohlmann J."/>
            <person name="van Vuuren H.J."/>
            <person name="Jones S.J."/>
            <person name="Pretorius I.S."/>
            <person name="Schmidt S.A."/>
            <person name="Borneman A.R."/>
        </authorList>
    </citation>
    <scope>NUCLEOTIDE SEQUENCE [LARGE SCALE GENOMIC DNA]</scope>
    <source>
        <strain evidence="4">cv. Chardonnay</strain>
        <tissue evidence="3">Leaf</tissue>
    </source>
</reference>
<evidence type="ECO:0000256" key="1">
    <source>
        <dbReference type="ARBA" id="ARBA00022614"/>
    </source>
</evidence>
<dbReference type="PANTHER" id="PTHR11017">
    <property type="entry name" value="LEUCINE-RICH REPEAT-CONTAINING PROTEIN"/>
    <property type="match status" value="1"/>
</dbReference>
<keyword evidence="2" id="KW-0677">Repeat</keyword>
<proteinExistence type="predicted"/>
<dbReference type="SUPFAM" id="SSF52058">
    <property type="entry name" value="L domain-like"/>
    <property type="match status" value="1"/>
</dbReference>
<keyword evidence="1" id="KW-0433">Leucine-rich repeat</keyword>
<dbReference type="AlphaFoldDB" id="A0A438ECN1"/>
<protein>
    <submittedName>
        <fullName evidence="3">Disease resistance-like protein DSC1</fullName>
    </submittedName>
</protein>
<dbReference type="InterPro" id="IPR032675">
    <property type="entry name" value="LRR_dom_sf"/>
</dbReference>
<organism evidence="3 4">
    <name type="scientific">Vitis vinifera</name>
    <name type="common">Grape</name>
    <dbReference type="NCBI Taxonomy" id="29760"/>
    <lineage>
        <taxon>Eukaryota</taxon>
        <taxon>Viridiplantae</taxon>
        <taxon>Streptophyta</taxon>
        <taxon>Embryophyta</taxon>
        <taxon>Tracheophyta</taxon>
        <taxon>Spermatophyta</taxon>
        <taxon>Magnoliopsida</taxon>
        <taxon>eudicotyledons</taxon>
        <taxon>Gunneridae</taxon>
        <taxon>Pentapetalae</taxon>
        <taxon>rosids</taxon>
        <taxon>Vitales</taxon>
        <taxon>Vitaceae</taxon>
        <taxon>Viteae</taxon>
        <taxon>Vitis</taxon>
    </lineage>
</organism>
<dbReference type="EMBL" id="QGNW01001333">
    <property type="protein sequence ID" value="RVW45313.1"/>
    <property type="molecule type" value="Genomic_DNA"/>
</dbReference>
<comment type="caution">
    <text evidence="3">The sequence shown here is derived from an EMBL/GenBank/DDBJ whole genome shotgun (WGS) entry which is preliminary data.</text>
</comment>
<dbReference type="PANTHER" id="PTHR11017:SF527">
    <property type="entry name" value="TMV RESISTANCE PROTEIN N-LIKE"/>
    <property type="match status" value="1"/>
</dbReference>
<evidence type="ECO:0000313" key="4">
    <source>
        <dbReference type="Proteomes" id="UP000288805"/>
    </source>
</evidence>
<dbReference type="InterPro" id="IPR011713">
    <property type="entry name" value="Leu-rich_rpt_3"/>
</dbReference>
<dbReference type="Pfam" id="PF07725">
    <property type="entry name" value="LRR_3"/>
    <property type="match status" value="1"/>
</dbReference>
<dbReference type="GO" id="GO:0006952">
    <property type="term" value="P:defense response"/>
    <property type="evidence" value="ECO:0007669"/>
    <property type="project" value="InterPro"/>
</dbReference>
<name>A0A438ECN1_VITVI</name>